<evidence type="ECO:0000256" key="1">
    <source>
        <dbReference type="SAM" id="MobiDB-lite"/>
    </source>
</evidence>
<reference evidence="3 4" key="1">
    <citation type="submission" date="2024-04" db="EMBL/GenBank/DDBJ databases">
        <title>Phyllosticta paracitricarpa is synonymous to the EU quarantine fungus P. citricarpa based on phylogenomic analyses.</title>
        <authorList>
            <consortium name="Lawrence Berkeley National Laboratory"/>
            <person name="Van Ingen-Buijs V.A."/>
            <person name="Van Westerhoven A.C."/>
            <person name="Haridas S."/>
            <person name="Skiadas P."/>
            <person name="Martin F."/>
            <person name="Groenewald J.Z."/>
            <person name="Crous P.W."/>
            <person name="Seidl M.F."/>
        </authorList>
    </citation>
    <scope>NUCLEOTIDE SEQUENCE [LARGE SCALE GENOMIC DNA]</scope>
    <source>
        <strain evidence="3 4">CBS 122670</strain>
    </source>
</reference>
<dbReference type="InterPro" id="IPR051513">
    <property type="entry name" value="Tectonin_beta-prop"/>
</dbReference>
<feature type="region of interest" description="Disordered" evidence="1">
    <location>
        <begin position="468"/>
        <end position="594"/>
    </location>
</feature>
<dbReference type="InterPro" id="IPR006614">
    <property type="entry name" value="Peroxin/Ferlin"/>
</dbReference>
<dbReference type="Proteomes" id="UP001365128">
    <property type="component" value="Unassembled WGS sequence"/>
</dbReference>
<comment type="caution">
    <text evidence="3">The sequence shown here is derived from an EMBL/GenBank/DDBJ whole genome shotgun (WGS) entry which is preliminary data.</text>
</comment>
<gene>
    <name evidence="3" type="ORF">IWX46DRAFT_625541</name>
</gene>
<feature type="compositionally biased region" description="Low complexity" evidence="1">
    <location>
        <begin position="579"/>
        <end position="594"/>
    </location>
</feature>
<accession>A0ABR1MJH0</accession>
<feature type="region of interest" description="Disordered" evidence="1">
    <location>
        <begin position="34"/>
        <end position="66"/>
    </location>
</feature>
<dbReference type="SMART" id="SM00694">
    <property type="entry name" value="DysFC"/>
    <property type="match status" value="1"/>
</dbReference>
<feature type="compositionally biased region" description="Basic and acidic residues" evidence="1">
    <location>
        <begin position="125"/>
        <end position="136"/>
    </location>
</feature>
<feature type="region of interest" description="Disordered" evidence="1">
    <location>
        <begin position="1"/>
        <end position="22"/>
    </location>
</feature>
<organism evidence="3 4">
    <name type="scientific">Phyllosticta citricarpa</name>
    <dbReference type="NCBI Taxonomy" id="55181"/>
    <lineage>
        <taxon>Eukaryota</taxon>
        <taxon>Fungi</taxon>
        <taxon>Dikarya</taxon>
        <taxon>Ascomycota</taxon>
        <taxon>Pezizomycotina</taxon>
        <taxon>Dothideomycetes</taxon>
        <taxon>Dothideomycetes incertae sedis</taxon>
        <taxon>Botryosphaeriales</taxon>
        <taxon>Phyllostictaceae</taxon>
        <taxon>Phyllosticta</taxon>
    </lineage>
</organism>
<dbReference type="PANTHER" id="PTHR23250">
    <property type="entry name" value="DYSFERLIN-RELATED"/>
    <property type="match status" value="1"/>
</dbReference>
<feature type="compositionally biased region" description="Basic and acidic residues" evidence="1">
    <location>
        <begin position="476"/>
        <end position="486"/>
    </location>
</feature>
<keyword evidence="4" id="KW-1185">Reference proteome</keyword>
<sequence>MSVLGLTSSRHNDAASDPAKYDHQILLVDHTETADGEREQEVAPTASADSGSLTPLSSHPSKRLNRASLREDLAKRGLAKQKYARWQQNRYLGVEDGSGSAEVVQIDSKQARADADEADQNTEENSIREGRVERVQSKLSKGKQKVKGLVKSKPSLKKEKDAVVDVLYENQRGSFFFGIPLFSSKSLLNFDPAPWVNGQFKISPVNITNASVPDPSWEWAWKSWYVDMSHDVDEEGWQYSFSFHQGFAWHGNHPWFHSFVRRRRWLRKRVRKHTIRAGTNIVPEHLSAAHMLNEDYFTIHPKAARARSPDSSADASLARSLSFSRRQAADEESEEAPDITDIPTLMLRLKKAAIDREKIVIVRNFLENGAEELYYLPEQIPTIMSLFVFQSSRRQLLSLLLQTCDAASAHRRAHAEDNEPEGPEESRKIDNLLRAVKAANEACRRLEYWSDLQGVSIEEAAEEKRNGDWLHGGDLCQHDSDSEERMSNGNDEAPPMSPEANGDGIEDHVQSQPVSPPLKQPPRDANAFAKETDKGKGKVPHLVGTKSQRFEWVDDQKRKSLTPPHFPSVPLAPASYVRPSQPASQPASQPSNAAVAIVNKAPAEAVER</sequence>
<feature type="compositionally biased region" description="Basic and acidic residues" evidence="1">
    <location>
        <begin position="10"/>
        <end position="22"/>
    </location>
</feature>
<evidence type="ECO:0000313" key="3">
    <source>
        <dbReference type="EMBL" id="KAK7550905.1"/>
    </source>
</evidence>
<feature type="domain" description="Peroxin/Ferlin" evidence="2">
    <location>
        <begin position="236"/>
        <end position="272"/>
    </location>
</feature>
<dbReference type="PANTHER" id="PTHR23250:SF1">
    <property type="entry name" value="TECTONIN BETA-PROPELLER REPEAT-CONTAINING PROTEIN 1"/>
    <property type="match status" value="1"/>
</dbReference>
<evidence type="ECO:0000313" key="4">
    <source>
        <dbReference type="Proteomes" id="UP001365128"/>
    </source>
</evidence>
<feature type="compositionally biased region" description="Basic and acidic residues" evidence="1">
    <location>
        <begin position="548"/>
        <end position="558"/>
    </location>
</feature>
<name>A0ABR1MJH0_9PEZI</name>
<protein>
    <recommendedName>
        <fullName evidence="2">Peroxin/Ferlin domain-containing protein</fullName>
    </recommendedName>
</protein>
<dbReference type="EMBL" id="JBBPDW010000007">
    <property type="protein sequence ID" value="KAK7550905.1"/>
    <property type="molecule type" value="Genomic_DNA"/>
</dbReference>
<feature type="compositionally biased region" description="Polar residues" evidence="1">
    <location>
        <begin position="47"/>
        <end position="59"/>
    </location>
</feature>
<evidence type="ECO:0000259" key="2">
    <source>
        <dbReference type="SMART" id="SM00694"/>
    </source>
</evidence>
<proteinExistence type="predicted"/>
<feature type="region of interest" description="Disordered" evidence="1">
    <location>
        <begin position="109"/>
        <end position="138"/>
    </location>
</feature>